<feature type="coiled-coil region" evidence="1">
    <location>
        <begin position="294"/>
        <end position="356"/>
    </location>
</feature>
<organism evidence="4 5">
    <name type="scientific">Pinctada imbricata</name>
    <name type="common">Atlantic pearl-oyster</name>
    <name type="synonym">Pinctada martensii</name>
    <dbReference type="NCBI Taxonomy" id="66713"/>
    <lineage>
        <taxon>Eukaryota</taxon>
        <taxon>Metazoa</taxon>
        <taxon>Spiralia</taxon>
        <taxon>Lophotrochozoa</taxon>
        <taxon>Mollusca</taxon>
        <taxon>Bivalvia</taxon>
        <taxon>Autobranchia</taxon>
        <taxon>Pteriomorphia</taxon>
        <taxon>Pterioida</taxon>
        <taxon>Pterioidea</taxon>
        <taxon>Pteriidae</taxon>
        <taxon>Pinctada</taxon>
    </lineage>
</organism>
<dbReference type="AlphaFoldDB" id="A0AA88Y378"/>
<feature type="coiled-coil region" evidence="1">
    <location>
        <begin position="407"/>
        <end position="477"/>
    </location>
</feature>
<accession>A0AA88Y378</accession>
<feature type="compositionally biased region" description="Basic residues" evidence="2">
    <location>
        <begin position="722"/>
        <end position="731"/>
    </location>
</feature>
<proteinExistence type="predicted"/>
<dbReference type="EMBL" id="VSWD01000007">
    <property type="protein sequence ID" value="KAK3096947.1"/>
    <property type="molecule type" value="Genomic_DNA"/>
</dbReference>
<keyword evidence="3" id="KW-0472">Membrane</keyword>
<name>A0AA88Y378_PINIB</name>
<keyword evidence="1" id="KW-0175">Coiled coil</keyword>
<feature type="region of interest" description="Disordered" evidence="2">
    <location>
        <begin position="54"/>
        <end position="98"/>
    </location>
</feature>
<dbReference type="Proteomes" id="UP001186944">
    <property type="component" value="Unassembled WGS sequence"/>
</dbReference>
<keyword evidence="5" id="KW-1185">Reference proteome</keyword>
<feature type="region of interest" description="Disordered" evidence="2">
    <location>
        <begin position="1"/>
        <end position="25"/>
    </location>
</feature>
<evidence type="ECO:0000313" key="4">
    <source>
        <dbReference type="EMBL" id="KAK3096947.1"/>
    </source>
</evidence>
<feature type="region of interest" description="Disordered" evidence="2">
    <location>
        <begin position="604"/>
        <end position="649"/>
    </location>
</feature>
<feature type="compositionally biased region" description="Polar residues" evidence="2">
    <location>
        <begin position="954"/>
        <end position="964"/>
    </location>
</feature>
<comment type="caution">
    <text evidence="4">The sequence shown here is derived from an EMBL/GenBank/DDBJ whole genome shotgun (WGS) entry which is preliminary data.</text>
</comment>
<feature type="region of interest" description="Disordered" evidence="2">
    <location>
        <begin position="488"/>
        <end position="510"/>
    </location>
</feature>
<protein>
    <submittedName>
        <fullName evidence="4">Uncharacterized protein</fullName>
    </submittedName>
</protein>
<feature type="compositionally biased region" description="Basic and acidic residues" evidence="2">
    <location>
        <begin position="173"/>
        <end position="186"/>
    </location>
</feature>
<feature type="compositionally biased region" description="Basic and acidic residues" evidence="2">
    <location>
        <begin position="620"/>
        <end position="649"/>
    </location>
</feature>
<gene>
    <name evidence="4" type="ORF">FSP39_005047</name>
</gene>
<feature type="compositionally biased region" description="Low complexity" evidence="2">
    <location>
        <begin position="79"/>
        <end position="98"/>
    </location>
</feature>
<feature type="region of interest" description="Disordered" evidence="2">
    <location>
        <begin position="149"/>
        <end position="195"/>
    </location>
</feature>
<feature type="region of interest" description="Disordered" evidence="2">
    <location>
        <begin position="908"/>
        <end position="966"/>
    </location>
</feature>
<evidence type="ECO:0000313" key="5">
    <source>
        <dbReference type="Proteomes" id="UP001186944"/>
    </source>
</evidence>
<keyword evidence="3" id="KW-0812">Transmembrane</keyword>
<feature type="compositionally biased region" description="Basic residues" evidence="2">
    <location>
        <begin position="918"/>
        <end position="938"/>
    </location>
</feature>
<evidence type="ECO:0000256" key="2">
    <source>
        <dbReference type="SAM" id="MobiDB-lite"/>
    </source>
</evidence>
<feature type="compositionally biased region" description="Acidic residues" evidence="2">
    <location>
        <begin position="157"/>
        <end position="172"/>
    </location>
</feature>
<feature type="transmembrane region" description="Helical" evidence="3">
    <location>
        <begin position="218"/>
        <end position="241"/>
    </location>
</feature>
<evidence type="ECO:0000256" key="3">
    <source>
        <dbReference type="SAM" id="Phobius"/>
    </source>
</evidence>
<reference evidence="4" key="1">
    <citation type="submission" date="2019-08" db="EMBL/GenBank/DDBJ databases">
        <title>The improved chromosome-level genome for the pearl oyster Pinctada fucata martensii using PacBio sequencing and Hi-C.</title>
        <authorList>
            <person name="Zheng Z."/>
        </authorList>
    </citation>
    <scope>NUCLEOTIDE SEQUENCE</scope>
    <source>
        <strain evidence="4">ZZ-2019</strain>
        <tissue evidence="4">Adductor muscle</tissue>
    </source>
</reference>
<sequence length="1088" mass="126189">MSGSERSADWQFVTHDENDQGSEESVPLLEFEIIHPEEIQPNFAAHNIGADIDNEGVGLVPEVGAPSDEEEEDREPNIQEDVLPDVVQQDVQQDVQQPDVQEDVLQPDVQEDVLQPDVQEDVQHDVVHHNLEADDAAQEDEMEDEQFVLMGGPFDGGDTESSAEMEDEDDRIESDQSTDHSQHSDDNSNMSNIDIGDLMADPTLIRQYVHQPNRHLNVTLNTVLVLVIAVAIGLGIGHAVGSKRERLLQRRMWQDNFSSLKSSPVDSGLQDRVKVLAKREKDLVNQLQNAKTVIKENEDVIAAMKLDIEKYENMSHDQQKEVKMMETIAQARFAELVTLKDQVEKLRSESLQQQEEKATISTRSIEEVTELRYKLMQAKDANIDLLTELNEQKTISKNMEHLISDLNATHERKLKEKEKNLKNIINMLEVEKGDLEQEVGNLRYSLHPGNDGAHASQAFYKDRVNQLETEKSDLIKQVGSMRYSGYHVHDGSEASAGSHGYNDQDEDQSEIEKLNRTVSELTNKLATEQGKSEMWQRLYITSQKENKRTRTDNSSRDFFGCVTHLLKNVTVPQNLSRMFKEKVDLSLDALKYIYNVFKGEHTEQNNEQARKSFVKKGKFQKSESKKNQKYHADDKENKKEGKEQHTWRKTVEEVLNKTKSSMSDVSKQIHDTWKQVKNLSKDLWEKHEPTLEKFHTKISQEVKAMSANLQKKIKQTTEKFFRKWNKKRHNNHRQEQDDDDDDEQFKQRYGATTSRRGHENQRAYHTPKFHSRENGRKGNWHTKRLGKLKKRIAKLGKKKYCKMDYDDALSIFNDLDGFTFQLEFMDVPISDEHWHSCQWRWWINSLNSHTGNLMHPPSAEKFSECMKSLHDWQRDVVKESGWLCKSRSGHTGRKDGKICGKNIRHVQTHHSNDDQAKYNKHSNPGHRHQKNRHRKHDHKTSDRHHPTRSHRHFISQSIQSSASTMEKESPFKVNCTFNPPLRCDPFDSTCSDESLSWYVKHMSYRDAQRLAEEMEVEKSEWLFSRGKARNEIRQKEEEGEKRAAWQFQVAKGREENRNEERIVDDIDPDSESSCFDAGGILFGDCQWN</sequence>
<feature type="region of interest" description="Disordered" evidence="2">
    <location>
        <begin position="721"/>
        <end position="744"/>
    </location>
</feature>
<keyword evidence="3" id="KW-1133">Transmembrane helix</keyword>
<evidence type="ECO:0000256" key="1">
    <source>
        <dbReference type="SAM" id="Coils"/>
    </source>
</evidence>